<keyword evidence="2" id="KW-1185">Reference proteome</keyword>
<dbReference type="EMBL" id="UYRT01016800">
    <property type="protein sequence ID" value="VDK56329.1"/>
    <property type="molecule type" value="Genomic_DNA"/>
</dbReference>
<accession>A0A183DDQ7</accession>
<name>A0A183DDQ7_9BILA</name>
<proteinExistence type="predicted"/>
<dbReference type="OrthoDB" id="5778082at2759"/>
<reference evidence="3" key="1">
    <citation type="submission" date="2016-06" db="UniProtKB">
        <authorList>
            <consortium name="WormBaseParasite"/>
        </authorList>
    </citation>
    <scope>IDENTIFICATION</scope>
</reference>
<organism evidence="3">
    <name type="scientific">Gongylonema pulchrum</name>
    <dbReference type="NCBI Taxonomy" id="637853"/>
    <lineage>
        <taxon>Eukaryota</taxon>
        <taxon>Metazoa</taxon>
        <taxon>Ecdysozoa</taxon>
        <taxon>Nematoda</taxon>
        <taxon>Chromadorea</taxon>
        <taxon>Rhabditida</taxon>
        <taxon>Spirurina</taxon>
        <taxon>Spiruromorpha</taxon>
        <taxon>Spiruroidea</taxon>
        <taxon>Gongylonematidae</taxon>
        <taxon>Gongylonema</taxon>
    </lineage>
</organism>
<protein>
    <submittedName>
        <fullName evidence="3">ABC transporter ATP-binding protein</fullName>
    </submittedName>
</protein>
<dbReference type="AlphaFoldDB" id="A0A183DDQ7"/>
<sequence length="106" mass="12064">MLIRSDYQLVDYTVALLRKFGTQEMLVGLPWRVLAALLPPGAGWPRDSVLLMKKVARLTPQVVIFDETMFLISDKNHRRELGRKCAEWPYTTSVKLAALCEDGSEQ</sequence>
<evidence type="ECO:0000313" key="3">
    <source>
        <dbReference type="WBParaSite" id="GPUH_0000685701-mRNA-1"/>
    </source>
</evidence>
<dbReference type="WBParaSite" id="GPUH_0000685701-mRNA-1">
    <property type="protein sequence ID" value="GPUH_0000685701-mRNA-1"/>
    <property type="gene ID" value="GPUH_0000685701"/>
</dbReference>
<evidence type="ECO:0000313" key="2">
    <source>
        <dbReference type="Proteomes" id="UP000271098"/>
    </source>
</evidence>
<gene>
    <name evidence="1" type="ORF">GPUH_LOCUS6849</name>
</gene>
<evidence type="ECO:0000313" key="1">
    <source>
        <dbReference type="EMBL" id="VDK56329.1"/>
    </source>
</evidence>
<dbReference type="Proteomes" id="UP000271098">
    <property type="component" value="Unassembled WGS sequence"/>
</dbReference>
<reference evidence="1 2" key="2">
    <citation type="submission" date="2018-11" db="EMBL/GenBank/DDBJ databases">
        <authorList>
            <consortium name="Pathogen Informatics"/>
        </authorList>
    </citation>
    <scope>NUCLEOTIDE SEQUENCE [LARGE SCALE GENOMIC DNA]</scope>
</reference>